<dbReference type="Gene3D" id="3.40.50.2300">
    <property type="match status" value="2"/>
</dbReference>
<dbReference type="CDD" id="cd06338">
    <property type="entry name" value="PBP1_ABC_ligand_binding-like"/>
    <property type="match status" value="1"/>
</dbReference>
<dbReference type="Pfam" id="PF13458">
    <property type="entry name" value="Peripla_BP_6"/>
    <property type="match status" value="1"/>
</dbReference>
<organism evidence="4 5">
    <name type="scientific">Tectimicrobiota bacterium</name>
    <dbReference type="NCBI Taxonomy" id="2528274"/>
    <lineage>
        <taxon>Bacteria</taxon>
        <taxon>Pseudomonadati</taxon>
        <taxon>Nitrospinota/Tectimicrobiota group</taxon>
        <taxon>Candidatus Tectimicrobiota</taxon>
    </lineage>
</organism>
<comment type="caution">
    <text evidence="4">The sequence shown here is derived from an EMBL/GenBank/DDBJ whole genome shotgun (WGS) entry which is preliminary data.</text>
</comment>
<evidence type="ECO:0000259" key="3">
    <source>
        <dbReference type="Pfam" id="PF13458"/>
    </source>
</evidence>
<reference evidence="4" key="1">
    <citation type="submission" date="2019-03" db="EMBL/GenBank/DDBJ databases">
        <title>Lake Tanganyika Metagenome-Assembled Genomes (MAGs).</title>
        <authorList>
            <person name="Tran P."/>
        </authorList>
    </citation>
    <scope>NUCLEOTIDE SEQUENCE</scope>
    <source>
        <strain evidence="4">K_DeepCast_65m_m2_066</strain>
    </source>
</reference>
<dbReference type="PANTHER" id="PTHR30483">
    <property type="entry name" value="LEUCINE-SPECIFIC-BINDING PROTEIN"/>
    <property type="match status" value="1"/>
</dbReference>
<dbReference type="InterPro" id="IPR051010">
    <property type="entry name" value="BCAA_transport"/>
</dbReference>
<proteinExistence type="inferred from homology"/>
<dbReference type="InterPro" id="IPR028081">
    <property type="entry name" value="Leu-bd"/>
</dbReference>
<evidence type="ECO:0000313" key="4">
    <source>
        <dbReference type="EMBL" id="MBM3222807.1"/>
    </source>
</evidence>
<name>A0A938AZN5_UNCTE</name>
<evidence type="ECO:0000313" key="5">
    <source>
        <dbReference type="Proteomes" id="UP000712673"/>
    </source>
</evidence>
<dbReference type="AlphaFoldDB" id="A0A938AZN5"/>
<dbReference type="EMBL" id="VGLS01000057">
    <property type="protein sequence ID" value="MBM3222807.1"/>
    <property type="molecule type" value="Genomic_DNA"/>
</dbReference>
<dbReference type="PANTHER" id="PTHR30483:SF37">
    <property type="entry name" value="ABC TRANSPORTER SUBSTRATE-BINDING PROTEIN"/>
    <property type="match status" value="1"/>
</dbReference>
<dbReference type="InterPro" id="IPR028082">
    <property type="entry name" value="Peripla_BP_I"/>
</dbReference>
<protein>
    <recommendedName>
        <fullName evidence="3">Leucine-binding protein domain-containing protein</fullName>
    </recommendedName>
</protein>
<keyword evidence="2" id="KW-0732">Signal</keyword>
<dbReference type="Proteomes" id="UP000712673">
    <property type="component" value="Unassembled WGS sequence"/>
</dbReference>
<feature type="domain" description="Leucine-binding protein" evidence="3">
    <location>
        <begin position="8"/>
        <end position="360"/>
    </location>
</feature>
<evidence type="ECO:0000256" key="2">
    <source>
        <dbReference type="ARBA" id="ARBA00022729"/>
    </source>
</evidence>
<evidence type="ECO:0000256" key="1">
    <source>
        <dbReference type="ARBA" id="ARBA00010062"/>
    </source>
</evidence>
<accession>A0A938AZN5</accession>
<sequence length="368" mass="40984">MQPTAQSLHIGMTAALTGRYSLPGQQALLGVQAWLEDVNQAGGIWLQEHTRCFPLQLTCYDDASNVEQCRVSVERLLRDDRVHVLLGPYSSGLALRAAEVAERYQTILWNHSGSSEAIYRRGFRWLVGILSPPGTYFHSVIDYIRHTMPQARRVAIVHSTAGAFPMDVATGAVQYCQQYGLTDVHTYPYPAALSNFHDILTALRTMAPEVVLSVGRIEDDLRFAVQWCQYAVPAIAVGLIVTPMTLFRDTLGEDAGRFLGPSQWEPTSVTLPDYGPSSQEVARRLLARHPAGVDYPMAQGYVGGLVLQHCLETAGTLDQHRLREVAGRLDFTTFYGRYRLDPQTGRQIGHSMPVVQWQHGQRIVVWPG</sequence>
<dbReference type="SUPFAM" id="SSF53822">
    <property type="entry name" value="Periplasmic binding protein-like I"/>
    <property type="match status" value="1"/>
</dbReference>
<gene>
    <name evidence="4" type="ORF">FJZ47_03245</name>
</gene>
<comment type="similarity">
    <text evidence="1">Belongs to the leucine-binding protein family.</text>
</comment>